<keyword evidence="1" id="KW-0472">Membrane</keyword>
<keyword evidence="1" id="KW-1133">Transmembrane helix</keyword>
<keyword evidence="1" id="KW-0812">Transmembrane</keyword>
<proteinExistence type="predicted"/>
<dbReference type="AlphaFoldDB" id="A0A2P2IMP9"/>
<dbReference type="PROSITE" id="PS51257">
    <property type="entry name" value="PROKAR_LIPOPROTEIN"/>
    <property type="match status" value="1"/>
</dbReference>
<accession>A0A2P2IMP9</accession>
<sequence>MVGCLKLSPIKLNSSSHGLISCVSYFLFITFAVYLWKLQTVLCAWKIFV</sequence>
<protein>
    <submittedName>
        <fullName evidence="2">Uncharacterized protein</fullName>
    </submittedName>
</protein>
<reference evidence="2" key="1">
    <citation type="submission" date="2018-02" db="EMBL/GenBank/DDBJ databases">
        <title>Rhizophora mucronata_Transcriptome.</title>
        <authorList>
            <person name="Meera S.P."/>
            <person name="Sreeshan A."/>
            <person name="Augustine A."/>
        </authorList>
    </citation>
    <scope>NUCLEOTIDE SEQUENCE</scope>
    <source>
        <tissue evidence="2">Leaf</tissue>
    </source>
</reference>
<evidence type="ECO:0000256" key="1">
    <source>
        <dbReference type="SAM" id="Phobius"/>
    </source>
</evidence>
<dbReference type="EMBL" id="GGEC01002011">
    <property type="protein sequence ID" value="MBW82494.1"/>
    <property type="molecule type" value="Transcribed_RNA"/>
</dbReference>
<name>A0A2P2IMP9_RHIMU</name>
<organism evidence="2">
    <name type="scientific">Rhizophora mucronata</name>
    <name type="common">Asiatic mangrove</name>
    <dbReference type="NCBI Taxonomy" id="61149"/>
    <lineage>
        <taxon>Eukaryota</taxon>
        <taxon>Viridiplantae</taxon>
        <taxon>Streptophyta</taxon>
        <taxon>Embryophyta</taxon>
        <taxon>Tracheophyta</taxon>
        <taxon>Spermatophyta</taxon>
        <taxon>Magnoliopsida</taxon>
        <taxon>eudicotyledons</taxon>
        <taxon>Gunneridae</taxon>
        <taxon>Pentapetalae</taxon>
        <taxon>rosids</taxon>
        <taxon>fabids</taxon>
        <taxon>Malpighiales</taxon>
        <taxon>Rhizophoraceae</taxon>
        <taxon>Rhizophora</taxon>
    </lineage>
</organism>
<evidence type="ECO:0000313" key="2">
    <source>
        <dbReference type="EMBL" id="MBW82494.1"/>
    </source>
</evidence>
<feature type="transmembrane region" description="Helical" evidence="1">
    <location>
        <begin position="16"/>
        <end position="36"/>
    </location>
</feature>